<dbReference type="OrthoDB" id="105333at2157"/>
<dbReference type="SUPFAM" id="SSF50037">
    <property type="entry name" value="C-terminal domain of transcriptional repressors"/>
    <property type="match status" value="1"/>
</dbReference>
<feature type="domain" description="Ferrous iron transporter FeoA-like" evidence="2">
    <location>
        <begin position="2"/>
        <end position="73"/>
    </location>
</feature>
<protein>
    <submittedName>
        <fullName evidence="3">Iron(II) transport protein A</fullName>
    </submittedName>
</protein>
<accession>Q5JG49</accession>
<dbReference type="SMART" id="SM00899">
    <property type="entry name" value="FeoA"/>
    <property type="match status" value="1"/>
</dbReference>
<dbReference type="PhylomeDB" id="Q5JG49"/>
<reference evidence="3 4" key="1">
    <citation type="journal article" date="2005" name="Genome Res.">
        <title>Complete genome sequence of the hyperthermophilic archaeon Thermococcus kodakaraensis KOD1 and comparison with Pyrococcus genomes.</title>
        <authorList>
            <person name="Fukui T."/>
            <person name="Atomi H."/>
            <person name="Kanai T."/>
            <person name="Matsumi R."/>
            <person name="Fujiwara S."/>
            <person name="Imanaka T."/>
        </authorList>
    </citation>
    <scope>NUCLEOTIDE SEQUENCE [LARGE SCALE GENOMIC DNA]</scope>
    <source>
        <strain evidence="4">ATCC BAA-918 / JCM 12380 / KOD1</strain>
    </source>
</reference>
<name>Q5JG49_THEKO</name>
<dbReference type="InParanoid" id="Q5JG49"/>
<evidence type="ECO:0000313" key="3">
    <source>
        <dbReference type="EMBL" id="BAD84904.1"/>
    </source>
</evidence>
<dbReference type="RefSeq" id="WP_011249666.1">
    <property type="nucleotide sequence ID" value="NC_006624.1"/>
</dbReference>
<dbReference type="Proteomes" id="UP000000536">
    <property type="component" value="Chromosome"/>
</dbReference>
<dbReference type="PANTHER" id="PTHR43151">
    <property type="entry name" value="FEOA FAMILY PROTEIN"/>
    <property type="match status" value="1"/>
</dbReference>
<organism evidence="3 4">
    <name type="scientific">Thermococcus kodakarensis (strain ATCC BAA-918 / JCM 12380 / KOD1)</name>
    <name type="common">Pyrococcus kodakaraensis (strain KOD1)</name>
    <dbReference type="NCBI Taxonomy" id="69014"/>
    <lineage>
        <taxon>Archaea</taxon>
        <taxon>Methanobacteriati</taxon>
        <taxon>Methanobacteriota</taxon>
        <taxon>Thermococci</taxon>
        <taxon>Thermococcales</taxon>
        <taxon>Thermococcaceae</taxon>
        <taxon>Thermococcus</taxon>
    </lineage>
</organism>
<dbReference type="EMBL" id="AP006878">
    <property type="protein sequence ID" value="BAD84904.1"/>
    <property type="molecule type" value="Genomic_DNA"/>
</dbReference>
<keyword evidence="1" id="KW-0408">Iron</keyword>
<dbReference type="EnsemblBacteria" id="BAD84904">
    <property type="protein sequence ID" value="BAD84904"/>
    <property type="gene ID" value="TK0715"/>
</dbReference>
<dbReference type="eggNOG" id="arCOG02102">
    <property type="taxonomic scope" value="Archaea"/>
</dbReference>
<dbReference type="HOGENOM" id="CLU_150646_6_3_2"/>
<dbReference type="Gene3D" id="2.30.30.90">
    <property type="match status" value="1"/>
</dbReference>
<dbReference type="GO" id="GO:0046914">
    <property type="term" value="F:transition metal ion binding"/>
    <property type="evidence" value="ECO:0007669"/>
    <property type="project" value="InterPro"/>
</dbReference>
<dbReference type="InterPro" id="IPR008988">
    <property type="entry name" value="Transcriptional_repressor_C"/>
</dbReference>
<keyword evidence="4" id="KW-1185">Reference proteome</keyword>
<dbReference type="PATRIC" id="fig|69014.16.peg.696"/>
<dbReference type="STRING" id="69014.TK0715"/>
<proteinExistence type="predicted"/>
<evidence type="ECO:0000259" key="2">
    <source>
        <dbReference type="SMART" id="SM00899"/>
    </source>
</evidence>
<dbReference type="AlphaFoldDB" id="Q5JG49"/>
<dbReference type="GeneID" id="78447229"/>
<dbReference type="InterPro" id="IPR007167">
    <property type="entry name" value="Fe-transptr_FeoA-like"/>
</dbReference>
<evidence type="ECO:0000256" key="1">
    <source>
        <dbReference type="ARBA" id="ARBA00023004"/>
    </source>
</evidence>
<sequence length="75" mass="7924">MMPLAFVEEGRRAVIRGIAGGRGVIHRLAELGLSPGTEVVVVRNQMAGPMMVTVRGTQLALGRGLAMKIQVEVIG</sequence>
<dbReference type="Pfam" id="PF04023">
    <property type="entry name" value="FeoA"/>
    <property type="match status" value="1"/>
</dbReference>
<dbReference type="PANTHER" id="PTHR43151:SF1">
    <property type="entry name" value="SSR2333 PROTEIN"/>
    <property type="match status" value="1"/>
</dbReference>
<dbReference type="FunCoup" id="Q5JG49">
    <property type="interactions" value="1"/>
</dbReference>
<evidence type="ECO:0000313" key="4">
    <source>
        <dbReference type="Proteomes" id="UP000000536"/>
    </source>
</evidence>
<dbReference type="InterPro" id="IPR053184">
    <property type="entry name" value="FeoA-like"/>
</dbReference>
<gene>
    <name evidence="3" type="ordered locus">TK0715</name>
</gene>
<dbReference type="InterPro" id="IPR038157">
    <property type="entry name" value="FeoA_core_dom"/>
</dbReference>
<dbReference type="KEGG" id="tko:TK0715"/>